<feature type="transmembrane region" description="Helical" evidence="1">
    <location>
        <begin position="153"/>
        <end position="172"/>
    </location>
</feature>
<keyword evidence="1" id="KW-0472">Membrane</keyword>
<dbReference type="RefSeq" id="WP_198628410.1">
    <property type="nucleotide sequence ID" value="NZ_JAEHNY010000013.1"/>
</dbReference>
<feature type="transmembrane region" description="Helical" evidence="1">
    <location>
        <begin position="245"/>
        <end position="262"/>
    </location>
</feature>
<keyword evidence="1" id="KW-0812">Transmembrane</keyword>
<dbReference type="Proteomes" id="UP000635665">
    <property type="component" value="Unassembled WGS sequence"/>
</dbReference>
<keyword evidence="3" id="KW-1185">Reference proteome</keyword>
<dbReference type="EMBL" id="JAEHNY010000013">
    <property type="protein sequence ID" value="MBI6121077.1"/>
    <property type="molecule type" value="Genomic_DNA"/>
</dbReference>
<feature type="transmembrane region" description="Helical" evidence="1">
    <location>
        <begin position="49"/>
        <end position="71"/>
    </location>
</feature>
<feature type="transmembrane region" description="Helical" evidence="1">
    <location>
        <begin position="282"/>
        <end position="300"/>
    </location>
</feature>
<evidence type="ECO:0008006" key="4">
    <source>
        <dbReference type="Google" id="ProtNLM"/>
    </source>
</evidence>
<proteinExistence type="predicted"/>
<feature type="transmembrane region" description="Helical" evidence="1">
    <location>
        <begin position="20"/>
        <end position="43"/>
    </location>
</feature>
<evidence type="ECO:0000313" key="3">
    <source>
        <dbReference type="Proteomes" id="UP000635665"/>
    </source>
</evidence>
<protein>
    <recommendedName>
        <fullName evidence="4">Phosphate/sulfate permease</fullName>
    </recommendedName>
</protein>
<feature type="transmembrane region" description="Helical" evidence="1">
    <location>
        <begin position="345"/>
        <end position="362"/>
    </location>
</feature>
<evidence type="ECO:0000313" key="2">
    <source>
        <dbReference type="EMBL" id="MBI6121077.1"/>
    </source>
</evidence>
<organism evidence="2 3">
    <name type="scientific">Salegentibacter maritimus</name>
    <dbReference type="NCBI Taxonomy" id="2794347"/>
    <lineage>
        <taxon>Bacteria</taxon>
        <taxon>Pseudomonadati</taxon>
        <taxon>Bacteroidota</taxon>
        <taxon>Flavobacteriia</taxon>
        <taxon>Flavobacteriales</taxon>
        <taxon>Flavobacteriaceae</taxon>
        <taxon>Salegentibacter</taxon>
    </lineage>
</organism>
<accession>A0ABS0TKB7</accession>
<comment type="caution">
    <text evidence="2">The sequence shown here is derived from an EMBL/GenBank/DDBJ whole genome shotgun (WGS) entry which is preliminary data.</text>
</comment>
<feature type="transmembrane region" description="Helical" evidence="1">
    <location>
        <begin position="129"/>
        <end position="146"/>
    </location>
</feature>
<name>A0ABS0TKB7_9FLAO</name>
<feature type="transmembrane region" description="Helical" evidence="1">
    <location>
        <begin position="178"/>
        <end position="196"/>
    </location>
</feature>
<feature type="transmembrane region" description="Helical" evidence="1">
    <location>
        <begin position="306"/>
        <end position="325"/>
    </location>
</feature>
<evidence type="ECO:0000256" key="1">
    <source>
        <dbReference type="SAM" id="Phobius"/>
    </source>
</evidence>
<reference evidence="2 3" key="1">
    <citation type="submission" date="2020-12" db="EMBL/GenBank/DDBJ databases">
        <title>Salegentibacter orientalis sp. nov., isolated from costal sediment.</title>
        <authorList>
            <person name="Lian F.-B."/>
        </authorList>
    </citation>
    <scope>NUCLEOTIDE SEQUENCE [LARGE SCALE GENOMIC DNA]</scope>
    <source>
        <strain evidence="2 3">F60176</strain>
    </source>
</reference>
<keyword evidence="1" id="KW-1133">Transmembrane helix</keyword>
<feature type="transmembrane region" description="Helical" evidence="1">
    <location>
        <begin position="208"/>
        <end position="225"/>
    </location>
</feature>
<feature type="transmembrane region" description="Helical" evidence="1">
    <location>
        <begin position="83"/>
        <end position="105"/>
    </location>
</feature>
<sequence>MAKGKKFQRSDRSRPYLNILDYMVQEKAFLAIVIVGIIMAGIFTGNQTAAMWLGFFFAAYATVANDSIQSLGTFIESNKAKRWWILWLYVGFIFLGVVSFSWFYFDGDVTYQRLLKPDGSSPYPHPESFSFFQIIAPLVLLILTRLKMPVSTTFLILSVFSADTSGITSVVWKSWTGYIMAFVLSFLVWYLSYNFIKKYFKSRKFNNSWTAVQWLVSGTLWGVWVMQDGANIAVFLPRSLDTFQFIVFALTIFGGLGLLFYLRGDKIQEVVSEKSRISDIRAATLVDLTYVILLIYKLFISTVPMSTTWVFLGIIGGREIAISLARNKKGKKHRKKAGKMIFKDFSYAMIGLFVSVALAAAANKSIRDQIINAIF</sequence>
<gene>
    <name evidence="2" type="ORF">I6U50_13695</name>
</gene>